<feature type="chain" id="PRO_5045992033" evidence="1">
    <location>
        <begin position="23"/>
        <end position="281"/>
    </location>
</feature>
<dbReference type="PANTHER" id="PTHR35841">
    <property type="entry name" value="PHOSPHONATES-BINDING PERIPLASMIC PROTEIN"/>
    <property type="match status" value="1"/>
</dbReference>
<dbReference type="Gene3D" id="3.40.190.10">
    <property type="entry name" value="Periplasmic binding protein-like II"/>
    <property type="match status" value="2"/>
</dbReference>
<dbReference type="SUPFAM" id="SSF53850">
    <property type="entry name" value="Periplasmic binding protein-like II"/>
    <property type="match status" value="1"/>
</dbReference>
<name>A0ABS3BB40_9GAMM</name>
<reference evidence="2 3" key="1">
    <citation type="submission" date="2021-02" db="EMBL/GenBank/DDBJ databases">
        <title>PHA producing bacteria isolated from coastal sediment in Guangdong, Shenzhen.</title>
        <authorList>
            <person name="Zheng W."/>
            <person name="Yu S."/>
            <person name="Huang Y."/>
        </authorList>
    </citation>
    <scope>NUCLEOTIDE SEQUENCE [LARGE SCALE GENOMIC DNA]</scope>
    <source>
        <strain evidence="2 3">TN21-5</strain>
    </source>
</reference>
<dbReference type="Proteomes" id="UP000664344">
    <property type="component" value="Unassembled WGS sequence"/>
</dbReference>
<protein>
    <submittedName>
        <fullName evidence="2">Phosphate/phosphite/phosphonate ABC transporter substrate-binding protein</fullName>
    </submittedName>
</protein>
<evidence type="ECO:0000313" key="3">
    <source>
        <dbReference type="Proteomes" id="UP000664344"/>
    </source>
</evidence>
<dbReference type="RefSeq" id="WP_206556787.1">
    <property type="nucleotide sequence ID" value="NZ_JAFKDB010000008.1"/>
</dbReference>
<dbReference type="EMBL" id="JAFKDB010000008">
    <property type="protein sequence ID" value="MBN7769081.1"/>
    <property type="molecule type" value="Genomic_DNA"/>
</dbReference>
<sequence length="281" mass="30708">MLGLEGKVMGRFLVFLVALAFAFDGQAQQATEKHLSFGVVPQHDPEKMARQWAPLMAYLSKQAGVTIRFSTAPSIPEFERRLTEGVYDLAYMNPYHFTVFNERPGYRAMARQNNHVIKGILVVSKDARASSLRDLKGKSLAFPAPHAFAATLITRAQLEKTAPGYKASFVQSHDSVYRAVSEGLFAAGGGIHRTLGEMEPAIRKKIRVLWESAGFTGHAIASHPSMPEEQREAILGALLSMSSTQAGQELLENIGMAGFVEAVGSDWDDVRRLGLGVPLGH</sequence>
<keyword evidence="1" id="KW-0732">Signal</keyword>
<proteinExistence type="predicted"/>
<comment type="caution">
    <text evidence="2">The sequence shown here is derived from an EMBL/GenBank/DDBJ whole genome shotgun (WGS) entry which is preliminary data.</text>
</comment>
<dbReference type="Pfam" id="PF12974">
    <property type="entry name" value="Phosphonate-bd"/>
    <property type="match status" value="1"/>
</dbReference>
<keyword evidence="3" id="KW-1185">Reference proteome</keyword>
<dbReference type="PANTHER" id="PTHR35841:SF1">
    <property type="entry name" value="PHOSPHONATES-BINDING PERIPLASMIC PROTEIN"/>
    <property type="match status" value="1"/>
</dbReference>
<organism evidence="2 3">
    <name type="scientific">Marinobacter daepoensis</name>
    <dbReference type="NCBI Taxonomy" id="262077"/>
    <lineage>
        <taxon>Bacteria</taxon>
        <taxon>Pseudomonadati</taxon>
        <taxon>Pseudomonadota</taxon>
        <taxon>Gammaproteobacteria</taxon>
        <taxon>Pseudomonadales</taxon>
        <taxon>Marinobacteraceae</taxon>
        <taxon>Marinobacter</taxon>
    </lineage>
</organism>
<gene>
    <name evidence="2" type="ORF">JYP53_04075</name>
</gene>
<evidence type="ECO:0000256" key="1">
    <source>
        <dbReference type="SAM" id="SignalP"/>
    </source>
</evidence>
<evidence type="ECO:0000313" key="2">
    <source>
        <dbReference type="EMBL" id="MBN7769081.1"/>
    </source>
</evidence>
<feature type="signal peptide" evidence="1">
    <location>
        <begin position="1"/>
        <end position="22"/>
    </location>
</feature>
<accession>A0ABS3BB40</accession>